<feature type="domain" description="F-box" evidence="2">
    <location>
        <begin position="21"/>
        <end position="68"/>
    </location>
</feature>
<dbReference type="Pfam" id="PF00646">
    <property type="entry name" value="F-box"/>
    <property type="match status" value="1"/>
</dbReference>
<dbReference type="SUPFAM" id="SSF81383">
    <property type="entry name" value="F-box domain"/>
    <property type="match status" value="1"/>
</dbReference>
<dbReference type="InterPro" id="IPR055357">
    <property type="entry name" value="LRR_At1g61320_AtMIF1"/>
</dbReference>
<accession>A0A1E5UJQ2</accession>
<dbReference type="PANTHER" id="PTHR35545">
    <property type="entry name" value="F-BOX DOMAIN-CONTAINING PROTEIN"/>
    <property type="match status" value="1"/>
</dbReference>
<evidence type="ECO:0000259" key="2">
    <source>
        <dbReference type="PROSITE" id="PS50181"/>
    </source>
</evidence>
<dbReference type="Pfam" id="PF23622">
    <property type="entry name" value="LRR_At1g61320_AtMIF1"/>
    <property type="match status" value="1"/>
</dbReference>
<proteinExistence type="predicted"/>
<evidence type="ECO:0000313" key="4">
    <source>
        <dbReference type="Proteomes" id="UP000095767"/>
    </source>
</evidence>
<gene>
    <name evidence="3" type="ORF">BAE44_0025878</name>
</gene>
<evidence type="ECO:0000256" key="1">
    <source>
        <dbReference type="SAM" id="MobiDB-lite"/>
    </source>
</evidence>
<feature type="region of interest" description="Disordered" evidence="1">
    <location>
        <begin position="1"/>
        <end position="22"/>
    </location>
</feature>
<dbReference type="STRING" id="888268.A0A1E5UJQ2"/>
<protein>
    <recommendedName>
        <fullName evidence="2">F-box domain-containing protein</fullName>
    </recommendedName>
</protein>
<keyword evidence="4" id="KW-1185">Reference proteome</keyword>
<name>A0A1E5UJQ2_9POAL</name>
<evidence type="ECO:0000313" key="3">
    <source>
        <dbReference type="EMBL" id="OEL13103.1"/>
    </source>
</evidence>
<dbReference type="Proteomes" id="UP000095767">
    <property type="component" value="Unassembled WGS sequence"/>
</dbReference>
<dbReference type="PROSITE" id="PS50181">
    <property type="entry name" value="FBOX"/>
    <property type="match status" value="1"/>
</dbReference>
<dbReference type="InterPro" id="IPR001810">
    <property type="entry name" value="F-box_dom"/>
</dbReference>
<dbReference type="AlphaFoldDB" id="A0A1E5UJQ2"/>
<dbReference type="InterPro" id="IPR036047">
    <property type="entry name" value="F-box-like_dom_sf"/>
</dbReference>
<dbReference type="PANTHER" id="PTHR35545:SF11">
    <property type="entry name" value="OS04G0376200 PROTEIN"/>
    <property type="match status" value="1"/>
</dbReference>
<dbReference type="OrthoDB" id="681589at2759"/>
<comment type="caution">
    <text evidence="3">The sequence shown here is derived from an EMBL/GenBank/DDBJ whole genome shotgun (WGS) entry which is preliminary data.</text>
</comment>
<dbReference type="SUPFAM" id="SSF52047">
    <property type="entry name" value="RNI-like"/>
    <property type="match status" value="1"/>
</dbReference>
<reference evidence="3 4" key="1">
    <citation type="submission" date="2016-09" db="EMBL/GenBank/DDBJ databases">
        <title>The draft genome of Dichanthelium oligosanthes: A C3 panicoid grass species.</title>
        <authorList>
            <person name="Studer A.J."/>
            <person name="Schnable J.C."/>
            <person name="Brutnell T.P."/>
        </authorList>
    </citation>
    <scope>NUCLEOTIDE SEQUENCE [LARGE SCALE GENOMIC DNA]</scope>
    <source>
        <strain evidence="4">cv. Kellogg 1175</strain>
        <tissue evidence="3">Leaf</tissue>
    </source>
</reference>
<dbReference type="EMBL" id="LWDX02074601">
    <property type="protein sequence ID" value="OEL13103.1"/>
    <property type="molecule type" value="Genomic_DNA"/>
</dbReference>
<sequence length="511" mass="57808">MARIKRPRRCERPSSDGGGGVDHLSALPDDLLRLILRRLDTRTALSTAVLARRWASLPREFPALQLRVSDVLPGRYHRGLALRRSRAQGHPPADAVLELDALIARCEHRAMRAFADGVVGLLEAGGGGEGDGERRRAKSLCLEFFATEESGCVDRLISTAVGAWGVEDLEVVARPPHLNLYDGPAYTFPHHCLDDELHRSRLRSLTLANCTVPPLYRYGALAELVMRDMPESTPIATYQRLFTARSPLKVLRLLSCRCAEERLVISAPTSQIRELVVDGCSFLEIDLRTLPMLERLACLTNSVELRFGAVPRLGHVNLSFSKKSAWGHDELGCFLEGVDTVASLAVRFTGPDRWIVLRPLDTKLRGLTKLLVADVPSSWDVTWTRLLLMAAPALEVLHIHVAPSEPDEKAGCEISWPAFKYRHRRLREVALTGFERTWRQIFFVRYLARVCKAMQRVLLLKDWCVRAMGLWDWELLQQQECPWSEEEKMVVTRQVKYGRYWCRPQLEVIVG</sequence>
<organism evidence="3 4">
    <name type="scientific">Dichanthelium oligosanthes</name>
    <dbReference type="NCBI Taxonomy" id="888268"/>
    <lineage>
        <taxon>Eukaryota</taxon>
        <taxon>Viridiplantae</taxon>
        <taxon>Streptophyta</taxon>
        <taxon>Embryophyta</taxon>
        <taxon>Tracheophyta</taxon>
        <taxon>Spermatophyta</taxon>
        <taxon>Magnoliopsida</taxon>
        <taxon>Liliopsida</taxon>
        <taxon>Poales</taxon>
        <taxon>Poaceae</taxon>
        <taxon>PACMAD clade</taxon>
        <taxon>Panicoideae</taxon>
        <taxon>Panicodae</taxon>
        <taxon>Paniceae</taxon>
        <taxon>Dichantheliinae</taxon>
        <taxon>Dichanthelium</taxon>
    </lineage>
</organism>